<dbReference type="EMBL" id="CAFBMJ010000044">
    <property type="protein sequence ID" value="CAB4902550.1"/>
    <property type="molecule type" value="Genomic_DNA"/>
</dbReference>
<dbReference type="AlphaFoldDB" id="A0A6J7GDG4"/>
<accession>A0A6J7GDG4</accession>
<evidence type="ECO:0000313" key="1">
    <source>
        <dbReference type="EMBL" id="CAB4902550.1"/>
    </source>
</evidence>
<organism evidence="1">
    <name type="scientific">freshwater metagenome</name>
    <dbReference type="NCBI Taxonomy" id="449393"/>
    <lineage>
        <taxon>unclassified sequences</taxon>
        <taxon>metagenomes</taxon>
        <taxon>ecological metagenomes</taxon>
    </lineage>
</organism>
<gene>
    <name evidence="1" type="ORF">UFOPK3573_00725</name>
</gene>
<sequence>MMVGFPAITTNLPLTGNLTIGLIPIDFSDAPGTYAPLPEAQIQMDLFSSWIDRVSGGRVTVAFRTSSQWNRVQSASTAYGLERSGWGRTLAQEGVTAADSNFDFSGLSAVFFYLPRTVQGVAEGFNQNDGSNGQRITSNEGDIRFWFGAGKYFYREGYSVFPYLAHEIMHAFGLVDLYVRTWSGSDPQPMSGYDIMANQDSGQELSTWSRFLLGWLSDNQVYCLRSTSVTSTEIILVPINRSIDGYKAVMVPLSSTKILVIESRRREYFSSQFPLGSDGAIAYVVDLSVGNGMGSNVLQIPTGHELMRRPGVDTIYDALIRKGESITVGDVTVTVIESGDYDTVRISK</sequence>
<name>A0A6J7GDG4_9ZZZZ</name>
<proteinExistence type="predicted"/>
<dbReference type="PANTHER" id="PTHR41775">
    <property type="entry name" value="SECRETED PROTEIN-RELATED"/>
    <property type="match status" value="1"/>
</dbReference>
<reference evidence="1" key="1">
    <citation type="submission" date="2020-05" db="EMBL/GenBank/DDBJ databases">
        <authorList>
            <person name="Chiriac C."/>
            <person name="Salcher M."/>
            <person name="Ghai R."/>
            <person name="Kavagutti S V."/>
        </authorList>
    </citation>
    <scope>NUCLEOTIDE SEQUENCE</scope>
</reference>
<dbReference type="PANTHER" id="PTHR41775:SF1">
    <property type="entry name" value="PEPTIDASE M6-LIKE DOMAIN-CONTAINING PROTEIN"/>
    <property type="match status" value="1"/>
</dbReference>
<protein>
    <submittedName>
        <fullName evidence="1">Unannotated protein</fullName>
    </submittedName>
</protein>
<dbReference type="SUPFAM" id="SSF55486">
    <property type="entry name" value="Metalloproteases ('zincins'), catalytic domain"/>
    <property type="match status" value="1"/>
</dbReference>